<dbReference type="InterPro" id="IPR001563">
    <property type="entry name" value="Peptidase_S10"/>
</dbReference>
<evidence type="ECO:0000313" key="2">
    <source>
        <dbReference type="EMBL" id="KAK2645983.1"/>
    </source>
</evidence>
<evidence type="ECO:0000313" key="3">
    <source>
        <dbReference type="Proteomes" id="UP001280121"/>
    </source>
</evidence>
<dbReference type="Gene3D" id="3.40.50.1820">
    <property type="entry name" value="alpha/beta hydrolase"/>
    <property type="match status" value="1"/>
</dbReference>
<dbReference type="SUPFAM" id="SSF53474">
    <property type="entry name" value="alpha/beta-Hydrolases"/>
    <property type="match status" value="1"/>
</dbReference>
<accession>A0AAD9U1Y2</accession>
<comment type="caution">
    <text evidence="2">The sequence shown here is derived from an EMBL/GenBank/DDBJ whole genome shotgun (WGS) entry which is preliminary data.</text>
</comment>
<dbReference type="InterPro" id="IPR029058">
    <property type="entry name" value="AB_hydrolase_fold"/>
</dbReference>
<comment type="similarity">
    <text evidence="1">Belongs to the peptidase S10 family.</text>
</comment>
<keyword evidence="3" id="KW-1185">Reference proteome</keyword>
<dbReference type="AlphaFoldDB" id="A0AAD9U1Y2"/>
<evidence type="ECO:0000256" key="1">
    <source>
        <dbReference type="ARBA" id="ARBA00009431"/>
    </source>
</evidence>
<protein>
    <submittedName>
        <fullName evidence="2">Uncharacterized protein</fullName>
    </submittedName>
</protein>
<dbReference type="GO" id="GO:0004185">
    <property type="term" value="F:serine-type carboxypeptidase activity"/>
    <property type="evidence" value="ECO:0007669"/>
    <property type="project" value="InterPro"/>
</dbReference>
<sequence length="72" mass="7789">MRGHLRRYVGVGQNKDVQLFYFFAKSQKDPLKDPLLLWIDGCPGCSVIASFPFASGNFKVAGPVGVLALCSG</sequence>
<reference evidence="2" key="1">
    <citation type="journal article" date="2023" name="Plant J.">
        <title>Genome sequences and population genomics provide insights into the demographic history, inbreeding, and mutation load of two 'living fossil' tree species of Dipteronia.</title>
        <authorList>
            <person name="Feng Y."/>
            <person name="Comes H.P."/>
            <person name="Chen J."/>
            <person name="Zhu S."/>
            <person name="Lu R."/>
            <person name="Zhang X."/>
            <person name="Li P."/>
            <person name="Qiu J."/>
            <person name="Olsen K.M."/>
            <person name="Qiu Y."/>
        </authorList>
    </citation>
    <scope>NUCLEOTIDE SEQUENCE</scope>
    <source>
        <strain evidence="2">KIB01</strain>
    </source>
</reference>
<name>A0AAD9U1Y2_9ROSI</name>
<organism evidence="2 3">
    <name type="scientific">Dipteronia dyeriana</name>
    <dbReference type="NCBI Taxonomy" id="168575"/>
    <lineage>
        <taxon>Eukaryota</taxon>
        <taxon>Viridiplantae</taxon>
        <taxon>Streptophyta</taxon>
        <taxon>Embryophyta</taxon>
        <taxon>Tracheophyta</taxon>
        <taxon>Spermatophyta</taxon>
        <taxon>Magnoliopsida</taxon>
        <taxon>eudicotyledons</taxon>
        <taxon>Gunneridae</taxon>
        <taxon>Pentapetalae</taxon>
        <taxon>rosids</taxon>
        <taxon>malvids</taxon>
        <taxon>Sapindales</taxon>
        <taxon>Sapindaceae</taxon>
        <taxon>Hippocastanoideae</taxon>
        <taxon>Acereae</taxon>
        <taxon>Dipteronia</taxon>
    </lineage>
</organism>
<dbReference type="Pfam" id="PF00450">
    <property type="entry name" value="Peptidase_S10"/>
    <property type="match status" value="1"/>
</dbReference>
<gene>
    <name evidence="2" type="ORF">Ddye_021178</name>
</gene>
<dbReference type="GO" id="GO:0006508">
    <property type="term" value="P:proteolysis"/>
    <property type="evidence" value="ECO:0007669"/>
    <property type="project" value="InterPro"/>
</dbReference>
<proteinExistence type="inferred from homology"/>
<dbReference type="EMBL" id="JANJYI010000006">
    <property type="protein sequence ID" value="KAK2645983.1"/>
    <property type="molecule type" value="Genomic_DNA"/>
</dbReference>
<dbReference type="Proteomes" id="UP001280121">
    <property type="component" value="Unassembled WGS sequence"/>
</dbReference>